<feature type="binding site" evidence="8">
    <location>
        <begin position="123"/>
        <end position="126"/>
    </location>
    <ligand>
        <name>GTP</name>
        <dbReference type="ChEBI" id="CHEBI:37565"/>
    </ligand>
</feature>
<dbReference type="KEGG" id="dbc:MFMK1_001090"/>
<dbReference type="GO" id="GO:0000028">
    <property type="term" value="P:ribosomal small subunit assembly"/>
    <property type="evidence" value="ECO:0007669"/>
    <property type="project" value="TreeGrafter"/>
</dbReference>
<dbReference type="AlphaFoldDB" id="A0AAU0ULN0"/>
<keyword evidence="6 8" id="KW-0342">GTP-binding</keyword>
<dbReference type="InterPro" id="IPR005662">
    <property type="entry name" value="GTPase_Era-like"/>
</dbReference>
<feature type="region of interest" description="G2" evidence="9">
    <location>
        <begin position="40"/>
        <end position="44"/>
    </location>
</feature>
<evidence type="ECO:0000256" key="3">
    <source>
        <dbReference type="ARBA" id="ARBA00022517"/>
    </source>
</evidence>
<organism evidence="13 14">
    <name type="scientific">Metallumcola ferriviriculae</name>
    <dbReference type="NCBI Taxonomy" id="3039180"/>
    <lineage>
        <taxon>Bacteria</taxon>
        <taxon>Bacillati</taxon>
        <taxon>Bacillota</taxon>
        <taxon>Clostridia</taxon>
        <taxon>Neomoorellales</taxon>
        <taxon>Desulfitibacteraceae</taxon>
        <taxon>Metallumcola</taxon>
    </lineage>
</organism>
<comment type="subcellular location">
    <subcellularLocation>
        <location evidence="8">Cytoplasm</location>
    </subcellularLocation>
    <subcellularLocation>
        <location evidence="8">Cell membrane</location>
        <topology evidence="8">Peripheral membrane protein</topology>
    </subcellularLocation>
</comment>
<dbReference type="CDD" id="cd04163">
    <property type="entry name" value="Era"/>
    <property type="match status" value="1"/>
</dbReference>
<evidence type="ECO:0000256" key="4">
    <source>
        <dbReference type="ARBA" id="ARBA00022741"/>
    </source>
</evidence>
<feature type="domain" description="Era-type G" evidence="12">
    <location>
        <begin position="6"/>
        <end position="173"/>
    </location>
</feature>
<dbReference type="GO" id="GO:0005829">
    <property type="term" value="C:cytosol"/>
    <property type="evidence" value="ECO:0007669"/>
    <property type="project" value="TreeGrafter"/>
</dbReference>
<dbReference type="InterPro" id="IPR009019">
    <property type="entry name" value="KH_sf_prok-type"/>
</dbReference>
<dbReference type="CDD" id="cd22534">
    <property type="entry name" value="KH-II_Era"/>
    <property type="match status" value="1"/>
</dbReference>
<keyword evidence="8" id="KW-1003">Cell membrane</keyword>
<dbReference type="FunFam" id="3.40.50.300:FF:000094">
    <property type="entry name" value="GTPase Era"/>
    <property type="match status" value="1"/>
</dbReference>
<evidence type="ECO:0000256" key="8">
    <source>
        <dbReference type="HAMAP-Rule" id="MF_00367"/>
    </source>
</evidence>
<evidence type="ECO:0000256" key="6">
    <source>
        <dbReference type="ARBA" id="ARBA00023134"/>
    </source>
</evidence>
<dbReference type="InterPro" id="IPR005225">
    <property type="entry name" value="Small_GTP-bd"/>
</dbReference>
<evidence type="ECO:0000313" key="14">
    <source>
        <dbReference type="Proteomes" id="UP001329915"/>
    </source>
</evidence>
<evidence type="ECO:0000256" key="1">
    <source>
        <dbReference type="ARBA" id="ARBA00007921"/>
    </source>
</evidence>
<gene>
    <name evidence="8 13" type="primary">era</name>
    <name evidence="13" type="ORF">MFMK1_001090</name>
</gene>
<feature type="binding site" evidence="8">
    <location>
        <begin position="14"/>
        <end position="21"/>
    </location>
    <ligand>
        <name>GTP</name>
        <dbReference type="ChEBI" id="CHEBI:37565"/>
    </ligand>
</feature>
<keyword evidence="7 8" id="KW-0472">Membrane</keyword>
<comment type="function">
    <text evidence="8">An essential GTPase that binds both GDP and GTP, with rapid nucleotide exchange. Plays a role in 16S rRNA processing and 30S ribosomal subunit biogenesis and possibly also in cell cycle regulation and energy metabolism.</text>
</comment>
<dbReference type="PROSITE" id="PS50823">
    <property type="entry name" value="KH_TYPE_2"/>
    <property type="match status" value="1"/>
</dbReference>
<comment type="subunit">
    <text evidence="8">Monomer.</text>
</comment>
<dbReference type="SUPFAM" id="SSF52540">
    <property type="entry name" value="P-loop containing nucleoside triphosphate hydrolases"/>
    <property type="match status" value="1"/>
</dbReference>
<dbReference type="EMBL" id="CP121694">
    <property type="protein sequence ID" value="WRO21287.1"/>
    <property type="molecule type" value="Genomic_DNA"/>
</dbReference>
<keyword evidence="3 8" id="KW-0690">Ribosome biogenesis</keyword>
<feature type="region of interest" description="G1" evidence="9">
    <location>
        <begin position="14"/>
        <end position="21"/>
    </location>
</feature>
<proteinExistence type="inferred from homology"/>
<dbReference type="InterPro" id="IPR004044">
    <property type="entry name" value="KH_dom_type_2"/>
</dbReference>
<keyword evidence="8" id="KW-0699">rRNA-binding</keyword>
<feature type="binding site" evidence="8">
    <location>
        <begin position="61"/>
        <end position="65"/>
    </location>
    <ligand>
        <name>GTP</name>
        <dbReference type="ChEBI" id="CHEBI:37565"/>
    </ligand>
</feature>
<feature type="region of interest" description="G5" evidence="9">
    <location>
        <begin position="152"/>
        <end position="154"/>
    </location>
</feature>
<evidence type="ECO:0000259" key="11">
    <source>
        <dbReference type="PROSITE" id="PS50823"/>
    </source>
</evidence>
<dbReference type="GO" id="GO:0005525">
    <property type="term" value="F:GTP binding"/>
    <property type="evidence" value="ECO:0007669"/>
    <property type="project" value="UniProtKB-UniRule"/>
</dbReference>
<dbReference type="SUPFAM" id="SSF54814">
    <property type="entry name" value="Prokaryotic type KH domain (KH-domain type II)"/>
    <property type="match status" value="1"/>
</dbReference>
<dbReference type="InterPro" id="IPR015946">
    <property type="entry name" value="KH_dom-like_a/b"/>
</dbReference>
<dbReference type="Pfam" id="PF07650">
    <property type="entry name" value="KH_2"/>
    <property type="match status" value="1"/>
</dbReference>
<dbReference type="InterPro" id="IPR027417">
    <property type="entry name" value="P-loop_NTPase"/>
</dbReference>
<dbReference type="GO" id="GO:0070181">
    <property type="term" value="F:small ribosomal subunit rRNA binding"/>
    <property type="evidence" value="ECO:0007669"/>
    <property type="project" value="UniProtKB-UniRule"/>
</dbReference>
<evidence type="ECO:0000256" key="7">
    <source>
        <dbReference type="ARBA" id="ARBA00023136"/>
    </source>
</evidence>
<dbReference type="InterPro" id="IPR006073">
    <property type="entry name" value="GTP-bd"/>
</dbReference>
<keyword evidence="14" id="KW-1185">Reference proteome</keyword>
<evidence type="ECO:0000313" key="13">
    <source>
        <dbReference type="EMBL" id="WRO21287.1"/>
    </source>
</evidence>
<dbReference type="GO" id="GO:0043024">
    <property type="term" value="F:ribosomal small subunit binding"/>
    <property type="evidence" value="ECO:0007669"/>
    <property type="project" value="TreeGrafter"/>
</dbReference>
<evidence type="ECO:0000256" key="5">
    <source>
        <dbReference type="ARBA" id="ARBA00022884"/>
    </source>
</evidence>
<evidence type="ECO:0000256" key="2">
    <source>
        <dbReference type="ARBA" id="ARBA00020484"/>
    </source>
</evidence>
<keyword evidence="4 8" id="KW-0547">Nucleotide-binding</keyword>
<dbReference type="PROSITE" id="PS51713">
    <property type="entry name" value="G_ERA"/>
    <property type="match status" value="1"/>
</dbReference>
<dbReference type="Gene3D" id="3.40.50.300">
    <property type="entry name" value="P-loop containing nucleotide triphosphate hydrolases"/>
    <property type="match status" value="1"/>
</dbReference>
<accession>A0AAU0ULN0</accession>
<dbReference type="NCBIfam" id="TIGR00436">
    <property type="entry name" value="era"/>
    <property type="match status" value="1"/>
</dbReference>
<dbReference type="PANTHER" id="PTHR42698">
    <property type="entry name" value="GTPASE ERA"/>
    <property type="match status" value="1"/>
</dbReference>
<dbReference type="Pfam" id="PF01926">
    <property type="entry name" value="MMR_HSR1"/>
    <property type="match status" value="1"/>
</dbReference>
<dbReference type="Proteomes" id="UP001329915">
    <property type="component" value="Chromosome"/>
</dbReference>
<dbReference type="HAMAP" id="MF_00367">
    <property type="entry name" value="GTPase_Era"/>
    <property type="match status" value="1"/>
</dbReference>
<reference evidence="13 14" key="1">
    <citation type="submission" date="2023-04" db="EMBL/GenBank/DDBJ databases">
        <authorList>
            <person name="Hsu D."/>
        </authorList>
    </citation>
    <scope>NUCLEOTIDE SEQUENCE [LARGE SCALE GENOMIC DNA]</scope>
    <source>
        <strain evidence="13 14">MK1</strain>
    </source>
</reference>
<evidence type="ECO:0000256" key="10">
    <source>
        <dbReference type="RuleBase" id="RU003761"/>
    </source>
</evidence>
<dbReference type="NCBIfam" id="NF000908">
    <property type="entry name" value="PRK00089.1"/>
    <property type="match status" value="1"/>
</dbReference>
<dbReference type="PANTHER" id="PTHR42698:SF1">
    <property type="entry name" value="GTPASE ERA, MITOCHONDRIAL"/>
    <property type="match status" value="1"/>
</dbReference>
<dbReference type="RefSeq" id="WP_366924138.1">
    <property type="nucleotide sequence ID" value="NZ_CP121694.1"/>
</dbReference>
<protein>
    <recommendedName>
        <fullName evidence="2 8">GTPase Era</fullName>
    </recommendedName>
</protein>
<sequence>MTEEYCSGFISIIGRPNVGKSTLLNRLVGQKIAIMSDKPQTTRNKIQGVWTTDTAQAVFIDTPGIHKPQHKLGEYMVKTATGALSHMDLILYVVDVSVPWGGGEEYIVNMLEKLETPIFFIANKIDQVEPEQLARFLDAVQKRHQFAQWVPISAATGANMDTLRQLLLERLPPGPKYYPEDMVTDQPERFIIAELIREKTLQLTREEIPHALAVVVEEVRQRSEDMVYVAATIYVERDSQKGIIIGKKGQMLKDIGKLAREDIQHLLGSQIYLELWVKVKKAWRRSEVMIRNFGYDSSEE</sequence>
<keyword evidence="5 8" id="KW-0694">RNA-binding</keyword>
<dbReference type="InterPro" id="IPR030388">
    <property type="entry name" value="G_ERA_dom"/>
</dbReference>
<dbReference type="NCBIfam" id="TIGR00231">
    <property type="entry name" value="small_GTP"/>
    <property type="match status" value="1"/>
</dbReference>
<dbReference type="GO" id="GO:0005886">
    <property type="term" value="C:plasma membrane"/>
    <property type="evidence" value="ECO:0007669"/>
    <property type="project" value="UniProtKB-SubCell"/>
</dbReference>
<name>A0AAU0ULN0_9FIRM</name>
<comment type="similarity">
    <text evidence="1 8 9 10">Belongs to the TRAFAC class TrmE-Era-EngA-EngB-Septin-like GTPase superfamily. Era GTPase family.</text>
</comment>
<dbReference type="Gene3D" id="3.30.300.20">
    <property type="match status" value="1"/>
</dbReference>
<feature type="domain" description="KH type-2" evidence="11">
    <location>
        <begin position="204"/>
        <end position="281"/>
    </location>
</feature>
<feature type="region of interest" description="G3" evidence="9">
    <location>
        <begin position="61"/>
        <end position="64"/>
    </location>
</feature>
<evidence type="ECO:0000256" key="9">
    <source>
        <dbReference type="PROSITE-ProRule" id="PRU01050"/>
    </source>
</evidence>
<dbReference type="GO" id="GO:0003924">
    <property type="term" value="F:GTPase activity"/>
    <property type="evidence" value="ECO:0007669"/>
    <property type="project" value="UniProtKB-UniRule"/>
</dbReference>
<dbReference type="FunFam" id="3.30.300.20:FF:000003">
    <property type="entry name" value="GTPase Era"/>
    <property type="match status" value="1"/>
</dbReference>
<evidence type="ECO:0000259" key="12">
    <source>
        <dbReference type="PROSITE" id="PS51713"/>
    </source>
</evidence>
<feature type="region of interest" description="G4" evidence="9">
    <location>
        <begin position="123"/>
        <end position="126"/>
    </location>
</feature>
<keyword evidence="8" id="KW-0963">Cytoplasm</keyword>